<feature type="domain" description="DUF7834" evidence="2">
    <location>
        <begin position="190"/>
        <end position="429"/>
    </location>
</feature>
<dbReference type="InterPro" id="IPR004919">
    <property type="entry name" value="GmrSD_N"/>
</dbReference>
<feature type="domain" description="GmrSD restriction endonucleases N-terminal" evidence="1">
    <location>
        <begin position="15"/>
        <end position="178"/>
    </location>
</feature>
<proteinExistence type="predicted"/>
<organism evidence="3 4">
    <name type="scientific">Glutamicibacter mysorens</name>
    <dbReference type="NCBI Taxonomy" id="257984"/>
    <lineage>
        <taxon>Bacteria</taxon>
        <taxon>Bacillati</taxon>
        <taxon>Actinomycetota</taxon>
        <taxon>Actinomycetes</taxon>
        <taxon>Micrococcales</taxon>
        <taxon>Micrococcaceae</taxon>
        <taxon>Glutamicibacter</taxon>
    </lineage>
</organism>
<evidence type="ECO:0000313" key="3">
    <source>
        <dbReference type="EMBL" id="PJJ42971.1"/>
    </source>
</evidence>
<dbReference type="PANTHER" id="PTHR35149">
    <property type="entry name" value="SLL5132 PROTEIN"/>
    <property type="match status" value="1"/>
</dbReference>
<gene>
    <name evidence="3" type="ORF">ATK23_0134</name>
</gene>
<dbReference type="Pfam" id="PF25202">
    <property type="entry name" value="DUF7834"/>
    <property type="match status" value="1"/>
</dbReference>
<accession>A0ABX4MU94</accession>
<reference evidence="3 4" key="1">
    <citation type="submission" date="2017-11" db="EMBL/GenBank/DDBJ databases">
        <title>Sequencing the genomes of 1000 actinobacteria strains.</title>
        <authorList>
            <person name="Klenk H.-P."/>
        </authorList>
    </citation>
    <scope>NUCLEOTIDE SEQUENCE [LARGE SCALE GENOMIC DNA]</scope>
    <source>
        <strain evidence="3 4">DSM 12798</strain>
    </source>
</reference>
<dbReference type="Pfam" id="PF03235">
    <property type="entry name" value="GmrSD_N"/>
    <property type="match status" value="1"/>
</dbReference>
<dbReference type="InterPro" id="IPR057156">
    <property type="entry name" value="DUF7834"/>
</dbReference>
<evidence type="ECO:0000259" key="1">
    <source>
        <dbReference type="Pfam" id="PF03235"/>
    </source>
</evidence>
<dbReference type="EMBL" id="PGEY01000001">
    <property type="protein sequence ID" value="PJJ42971.1"/>
    <property type="molecule type" value="Genomic_DNA"/>
</dbReference>
<sequence>MAINREMLQFASVEELLGTDAPDLRIPDFQRAYSWTPRIASQLSTDIEDALNSRPERPYILGTVILLKRRQETHFEVVDGQQRILTLHLLRALLRGQKIPHLQTGGTPLHQVHRELVRRVADLNRTPGLLDKYRNFLDSRASVLKIVTDDEDEAFQFFDSQNFRGKSLRPHDLLKAFHLREMADTSISLQRAVVEQWQEADENALDRLFSTYLTRIYWWSRNLTAHDFTNDDLDIFKGVGKSTRRLPGAEYHRAAKSLLPGLQQWVGTDVDPVTRRNLKRALHQLDAPISAGKSFFDYVAFMLEECARLDRTLFADIKYPGFSSSELKAFREGERFRYCRELYVAASLYYTNKYSDAEISRVQGHILRWAYSLRLVYERLGWKSADNYARGLSTRMENFHHQVNLFSAMRDNLDPREIELENLRVPDTPQTSNSYDARLLDLLKETY</sequence>
<name>A0ABX4MU94_9MICC</name>
<evidence type="ECO:0000259" key="2">
    <source>
        <dbReference type="Pfam" id="PF25202"/>
    </source>
</evidence>
<evidence type="ECO:0000313" key="4">
    <source>
        <dbReference type="Proteomes" id="UP000229263"/>
    </source>
</evidence>
<protein>
    <submittedName>
        <fullName evidence="3">Uncharacterized protein DUF262</fullName>
    </submittedName>
</protein>
<comment type="caution">
    <text evidence="3">The sequence shown here is derived from an EMBL/GenBank/DDBJ whole genome shotgun (WGS) entry which is preliminary data.</text>
</comment>
<keyword evidence="4" id="KW-1185">Reference proteome</keyword>
<dbReference type="RefSeq" id="WP_083515518.1">
    <property type="nucleotide sequence ID" value="NZ_PGEY01000001.1"/>
</dbReference>
<dbReference type="PANTHER" id="PTHR35149:SF2">
    <property type="entry name" value="DUF262 DOMAIN-CONTAINING PROTEIN"/>
    <property type="match status" value="1"/>
</dbReference>
<dbReference type="Proteomes" id="UP000229263">
    <property type="component" value="Unassembled WGS sequence"/>
</dbReference>